<evidence type="ECO:0000259" key="1">
    <source>
        <dbReference type="Pfam" id="PF01833"/>
    </source>
</evidence>
<reference evidence="2" key="1">
    <citation type="submission" date="2021-03" db="EMBL/GenBank/DDBJ databases">
        <title>Whole genome shotgun sequence of Actinoplanes consettensis NBRC 14913.</title>
        <authorList>
            <person name="Komaki H."/>
            <person name="Tamura T."/>
        </authorList>
    </citation>
    <scope>NUCLEOTIDE SEQUENCE</scope>
    <source>
        <strain evidence="2">NBRC 14913</strain>
    </source>
</reference>
<dbReference type="EMBL" id="BOQP01000039">
    <property type="protein sequence ID" value="GIM79713.1"/>
    <property type="molecule type" value="Genomic_DNA"/>
</dbReference>
<dbReference type="CDD" id="cd00102">
    <property type="entry name" value="IPT"/>
    <property type="match status" value="1"/>
</dbReference>
<evidence type="ECO:0000313" key="2">
    <source>
        <dbReference type="EMBL" id="GIM79713.1"/>
    </source>
</evidence>
<feature type="domain" description="IPT/TIG" evidence="1">
    <location>
        <begin position="63"/>
        <end position="142"/>
    </location>
</feature>
<protein>
    <recommendedName>
        <fullName evidence="1">IPT/TIG domain-containing protein</fullName>
    </recommendedName>
</protein>
<organism evidence="2 3">
    <name type="scientific">Winogradskya consettensis</name>
    <dbReference type="NCBI Taxonomy" id="113560"/>
    <lineage>
        <taxon>Bacteria</taxon>
        <taxon>Bacillati</taxon>
        <taxon>Actinomycetota</taxon>
        <taxon>Actinomycetes</taxon>
        <taxon>Micromonosporales</taxon>
        <taxon>Micromonosporaceae</taxon>
        <taxon>Winogradskya</taxon>
    </lineage>
</organism>
<sequence>MSINKISNTKASILVPSLAPIVPSGATSTKYNLCVYASNSATAAQIGSATYTVALAVGLTSGAVSPASGPSLGGSTITVTGTNFPTTAGSISGTLGGTALTNVTPVSATSFTATTPAHAPGAVTLSVTTAAGTKNLATAFTYANGLLVTPNTAPATSTATYVDVLGANFLAPTFGSSATNGKVWLVDGAYDPGTTGASVYVQGPIAECTGVTVISDNELICKFDFAAGALTESSAAANSGTPTVPNGTYTITVTNNGDLAATAVAGYSVSDISSGSTFTVAPY</sequence>
<dbReference type="InterPro" id="IPR002909">
    <property type="entry name" value="IPT_dom"/>
</dbReference>
<dbReference type="Gene3D" id="2.60.40.10">
    <property type="entry name" value="Immunoglobulins"/>
    <property type="match status" value="1"/>
</dbReference>
<evidence type="ECO:0000313" key="3">
    <source>
        <dbReference type="Proteomes" id="UP000680865"/>
    </source>
</evidence>
<accession>A0A919SZ72</accession>
<keyword evidence="3" id="KW-1185">Reference proteome</keyword>
<dbReference type="GO" id="GO:0005975">
    <property type="term" value="P:carbohydrate metabolic process"/>
    <property type="evidence" value="ECO:0007669"/>
    <property type="project" value="UniProtKB-ARBA"/>
</dbReference>
<name>A0A919SZ72_9ACTN</name>
<dbReference type="AlphaFoldDB" id="A0A919SZ72"/>
<dbReference type="InterPro" id="IPR013783">
    <property type="entry name" value="Ig-like_fold"/>
</dbReference>
<dbReference type="SUPFAM" id="SSF81296">
    <property type="entry name" value="E set domains"/>
    <property type="match status" value="1"/>
</dbReference>
<dbReference type="Proteomes" id="UP000680865">
    <property type="component" value="Unassembled WGS sequence"/>
</dbReference>
<dbReference type="InterPro" id="IPR014756">
    <property type="entry name" value="Ig_E-set"/>
</dbReference>
<comment type="caution">
    <text evidence="2">The sequence shown here is derived from an EMBL/GenBank/DDBJ whole genome shotgun (WGS) entry which is preliminary data.</text>
</comment>
<dbReference type="Pfam" id="PF01833">
    <property type="entry name" value="TIG"/>
    <property type="match status" value="1"/>
</dbReference>
<gene>
    <name evidence="2" type="ORF">Aco04nite_66960</name>
</gene>
<proteinExistence type="predicted"/>